<dbReference type="AlphaFoldDB" id="A0A8K0W3T1"/>
<reference evidence="3" key="1">
    <citation type="journal article" date="2021" name="Nat. Commun.">
        <title>Genetic determinants of endophytism in the Arabidopsis root mycobiome.</title>
        <authorList>
            <person name="Mesny F."/>
            <person name="Miyauchi S."/>
            <person name="Thiergart T."/>
            <person name="Pickel B."/>
            <person name="Atanasova L."/>
            <person name="Karlsson M."/>
            <person name="Huettel B."/>
            <person name="Barry K.W."/>
            <person name="Haridas S."/>
            <person name="Chen C."/>
            <person name="Bauer D."/>
            <person name="Andreopoulos W."/>
            <person name="Pangilinan J."/>
            <person name="LaButti K."/>
            <person name="Riley R."/>
            <person name="Lipzen A."/>
            <person name="Clum A."/>
            <person name="Drula E."/>
            <person name="Henrissat B."/>
            <person name="Kohler A."/>
            <person name="Grigoriev I.V."/>
            <person name="Martin F.M."/>
            <person name="Hacquard S."/>
        </authorList>
    </citation>
    <scope>NUCLEOTIDE SEQUENCE</scope>
    <source>
        <strain evidence="3">MPI-SDFR-AT-0120</strain>
    </source>
</reference>
<proteinExistence type="predicted"/>
<evidence type="ECO:0000256" key="1">
    <source>
        <dbReference type="SAM" id="MobiDB-lite"/>
    </source>
</evidence>
<feature type="transmembrane region" description="Helical" evidence="2">
    <location>
        <begin position="126"/>
        <end position="144"/>
    </location>
</feature>
<dbReference type="EMBL" id="JAGMVJ010000002">
    <property type="protein sequence ID" value="KAH7093768.1"/>
    <property type="molecule type" value="Genomic_DNA"/>
</dbReference>
<feature type="transmembrane region" description="Helical" evidence="2">
    <location>
        <begin position="29"/>
        <end position="49"/>
    </location>
</feature>
<feature type="transmembrane region" description="Helical" evidence="2">
    <location>
        <begin position="61"/>
        <end position="81"/>
    </location>
</feature>
<keyword evidence="2" id="KW-1133">Transmembrane helix</keyword>
<keyword evidence="2" id="KW-0472">Membrane</keyword>
<comment type="caution">
    <text evidence="3">The sequence shown here is derived from an EMBL/GenBank/DDBJ whole genome shotgun (WGS) entry which is preliminary data.</text>
</comment>
<evidence type="ECO:0000256" key="2">
    <source>
        <dbReference type="SAM" id="Phobius"/>
    </source>
</evidence>
<sequence>MLSILKTTTKVTLALCLPLFIRACNHTHLGIAIAITATISYFVLPFLGHKYTPGHKTRAKSLLIPVWVFLASCIADFVLYGPWPRLLLTYLMSWEPLFLLFPHNCNQNQIRVKKIRTTHPLSPEMLVPMFISATIVFYTARAGLLQGHDSIIVLIINSALLICAHADPLQHLAVFITSLFGNGEEELEELVLMEEEPGVEPKKEWYTMQEPITDVEELSELTDLENVSSTQSRPSTRRRA</sequence>
<dbReference type="Proteomes" id="UP000813461">
    <property type="component" value="Unassembled WGS sequence"/>
</dbReference>
<gene>
    <name evidence="3" type="ORF">FB567DRAFT_588188</name>
</gene>
<organism evidence="3 4">
    <name type="scientific">Paraphoma chrysanthemicola</name>
    <dbReference type="NCBI Taxonomy" id="798071"/>
    <lineage>
        <taxon>Eukaryota</taxon>
        <taxon>Fungi</taxon>
        <taxon>Dikarya</taxon>
        <taxon>Ascomycota</taxon>
        <taxon>Pezizomycotina</taxon>
        <taxon>Dothideomycetes</taxon>
        <taxon>Pleosporomycetidae</taxon>
        <taxon>Pleosporales</taxon>
        <taxon>Pleosporineae</taxon>
        <taxon>Phaeosphaeriaceae</taxon>
        <taxon>Paraphoma</taxon>
    </lineage>
</organism>
<feature type="region of interest" description="Disordered" evidence="1">
    <location>
        <begin position="217"/>
        <end position="240"/>
    </location>
</feature>
<evidence type="ECO:0000313" key="4">
    <source>
        <dbReference type="Proteomes" id="UP000813461"/>
    </source>
</evidence>
<evidence type="ECO:0000313" key="3">
    <source>
        <dbReference type="EMBL" id="KAH7093768.1"/>
    </source>
</evidence>
<keyword evidence="2" id="KW-0812">Transmembrane</keyword>
<name>A0A8K0W3T1_9PLEO</name>
<protein>
    <submittedName>
        <fullName evidence="3">Uncharacterized protein</fullName>
    </submittedName>
</protein>
<accession>A0A8K0W3T1</accession>
<keyword evidence="4" id="KW-1185">Reference proteome</keyword>